<dbReference type="Proteomes" id="UP000094472">
    <property type="component" value="Unassembled WGS sequence"/>
</dbReference>
<feature type="transmembrane region" description="Helical" evidence="1">
    <location>
        <begin position="157"/>
        <end position="177"/>
    </location>
</feature>
<feature type="transmembrane region" description="Helical" evidence="1">
    <location>
        <begin position="109"/>
        <end position="129"/>
    </location>
</feature>
<protein>
    <submittedName>
        <fullName evidence="2">Uncharacterized protein</fullName>
    </submittedName>
</protein>
<keyword evidence="1" id="KW-0812">Transmembrane</keyword>
<dbReference type="EMBL" id="LPWF01000033">
    <property type="protein sequence ID" value="ODR95989.1"/>
    <property type="molecule type" value="Genomic_DNA"/>
</dbReference>
<evidence type="ECO:0000256" key="1">
    <source>
        <dbReference type="SAM" id="Phobius"/>
    </source>
</evidence>
<keyword evidence="1" id="KW-0472">Membrane</keyword>
<accession>A0A1E3VR37</accession>
<sequence length="217" mass="23786">MVLAGPADGTASFKARAHYLTQRGSDLIKYLSQLIQNYLDAWTSSIFKTGKDGRKLFFPRGVLGRGYVIASEQDYERLVRQTKALCVVGLVLGIGFTTLGVLLERYLALFIGAAVLLFLYHMAVVPYLVRGMQPSDERLSLKGAYTSEAITLKPAHLWWLEIGLLAGVGVGVVTLIVDPANWLTALALIVLCGFLAAFGMWMIILRRRASGQEAPHS</sequence>
<reference evidence="2 3" key="1">
    <citation type="journal article" date="2016" name="Environ. Microbiol.">
        <title>New Methyloceanibacter diversity from North Sea sediments includes methanotroph containing solely the soluble methane monooxygenase.</title>
        <authorList>
            <person name="Vekeman B."/>
            <person name="Kerckhof F.M."/>
            <person name="Cremers G."/>
            <person name="de Vos P."/>
            <person name="Vandamme P."/>
            <person name="Boon N."/>
            <person name="Op den Camp H.J."/>
            <person name="Heylen K."/>
        </authorList>
    </citation>
    <scope>NUCLEOTIDE SEQUENCE [LARGE SCALE GENOMIC DNA]</scope>
    <source>
        <strain evidence="2 3">R-67175</strain>
    </source>
</reference>
<comment type="caution">
    <text evidence="2">The sequence shown here is derived from an EMBL/GenBank/DDBJ whole genome shotgun (WGS) entry which is preliminary data.</text>
</comment>
<evidence type="ECO:0000313" key="3">
    <source>
        <dbReference type="Proteomes" id="UP000094472"/>
    </source>
</evidence>
<keyword evidence="3" id="KW-1185">Reference proteome</keyword>
<proteinExistence type="predicted"/>
<feature type="transmembrane region" description="Helical" evidence="1">
    <location>
        <begin position="84"/>
        <end position="103"/>
    </location>
</feature>
<feature type="transmembrane region" description="Helical" evidence="1">
    <location>
        <begin position="183"/>
        <end position="205"/>
    </location>
</feature>
<dbReference type="AlphaFoldDB" id="A0A1E3VR37"/>
<gene>
    <name evidence="2" type="ORF">AUC69_01805</name>
</gene>
<name>A0A1E3VR37_9HYPH</name>
<organism evidence="2 3">
    <name type="scientific">Methyloceanibacter superfactus</name>
    <dbReference type="NCBI Taxonomy" id="1774969"/>
    <lineage>
        <taxon>Bacteria</taxon>
        <taxon>Pseudomonadati</taxon>
        <taxon>Pseudomonadota</taxon>
        <taxon>Alphaproteobacteria</taxon>
        <taxon>Hyphomicrobiales</taxon>
        <taxon>Hyphomicrobiaceae</taxon>
        <taxon>Methyloceanibacter</taxon>
    </lineage>
</organism>
<keyword evidence="1" id="KW-1133">Transmembrane helix</keyword>
<dbReference type="STRING" id="1774969.AUC69_01805"/>
<evidence type="ECO:0000313" key="2">
    <source>
        <dbReference type="EMBL" id="ODR95989.1"/>
    </source>
</evidence>